<gene>
    <name evidence="1" type="ORF">DHETER_LOCUS14244</name>
</gene>
<reference evidence="1" key="1">
    <citation type="submission" date="2021-06" db="EMBL/GenBank/DDBJ databases">
        <authorList>
            <person name="Kallberg Y."/>
            <person name="Tangrot J."/>
            <person name="Rosling A."/>
        </authorList>
    </citation>
    <scope>NUCLEOTIDE SEQUENCE</scope>
    <source>
        <strain evidence="1">IL203A</strain>
    </source>
</reference>
<name>A0ACA9QAA4_9GLOM</name>
<keyword evidence="2" id="KW-1185">Reference proteome</keyword>
<sequence>NLWTSRRHDGFREGAYSFWAAVLRTLISSLPSESKDFLNNN</sequence>
<feature type="non-terminal residue" evidence="1">
    <location>
        <position position="41"/>
    </location>
</feature>
<dbReference type="EMBL" id="CAJVPU010042737">
    <property type="protein sequence ID" value="CAG8744247.1"/>
    <property type="molecule type" value="Genomic_DNA"/>
</dbReference>
<evidence type="ECO:0000313" key="2">
    <source>
        <dbReference type="Proteomes" id="UP000789702"/>
    </source>
</evidence>
<feature type="non-terminal residue" evidence="1">
    <location>
        <position position="1"/>
    </location>
</feature>
<evidence type="ECO:0000313" key="1">
    <source>
        <dbReference type="EMBL" id="CAG8744247.1"/>
    </source>
</evidence>
<proteinExistence type="predicted"/>
<protein>
    <submittedName>
        <fullName evidence="1">1142_t:CDS:1</fullName>
    </submittedName>
</protein>
<dbReference type="Proteomes" id="UP000789702">
    <property type="component" value="Unassembled WGS sequence"/>
</dbReference>
<accession>A0ACA9QAA4</accession>
<organism evidence="1 2">
    <name type="scientific">Dentiscutata heterogama</name>
    <dbReference type="NCBI Taxonomy" id="1316150"/>
    <lineage>
        <taxon>Eukaryota</taxon>
        <taxon>Fungi</taxon>
        <taxon>Fungi incertae sedis</taxon>
        <taxon>Mucoromycota</taxon>
        <taxon>Glomeromycotina</taxon>
        <taxon>Glomeromycetes</taxon>
        <taxon>Diversisporales</taxon>
        <taxon>Gigasporaceae</taxon>
        <taxon>Dentiscutata</taxon>
    </lineage>
</organism>
<comment type="caution">
    <text evidence="1">The sequence shown here is derived from an EMBL/GenBank/DDBJ whole genome shotgun (WGS) entry which is preliminary data.</text>
</comment>